<sequence>MNDTQLNNLKNNILDKTDYKIVSNDSDNKFSINDIIVCFSNGLKWHIVSLDTMIIYPVLYFDFTSPKDGQIYTNSLLVCPITLRSMIYKGRIKILKVVNDRLFIRNLDTDDDFFMDLPYTGHRDEKGNKKSIKSQVKRHQVKIMTLKDSLTIVTDPTFIILSDKTFKESIFSKNYYTNIANFRNESVYCRYHPKTLVYVTQHYSHTIETYKYNIITGVDISQEDQTGYNFKKAGFWHFFNDYTEDLNKKKAYIYPMFFYYATKLYPNAKLIHLI</sequence>
<organism evidence="1">
    <name type="scientific">viral metagenome</name>
    <dbReference type="NCBI Taxonomy" id="1070528"/>
    <lineage>
        <taxon>unclassified sequences</taxon>
        <taxon>metagenomes</taxon>
        <taxon>organismal metagenomes</taxon>
    </lineage>
</organism>
<dbReference type="EMBL" id="MN739702">
    <property type="protein sequence ID" value="QHT22088.1"/>
    <property type="molecule type" value="Genomic_DNA"/>
</dbReference>
<name>A0A6C0E023_9ZZZZ</name>
<evidence type="ECO:0000313" key="1">
    <source>
        <dbReference type="EMBL" id="QHT22088.1"/>
    </source>
</evidence>
<protein>
    <submittedName>
        <fullName evidence="1">Uncharacterized protein</fullName>
    </submittedName>
</protein>
<accession>A0A6C0E023</accession>
<dbReference type="AlphaFoldDB" id="A0A6C0E023"/>
<reference evidence="1" key="1">
    <citation type="journal article" date="2020" name="Nature">
        <title>Giant virus diversity and host interactions through global metagenomics.</title>
        <authorList>
            <person name="Schulz F."/>
            <person name="Roux S."/>
            <person name="Paez-Espino D."/>
            <person name="Jungbluth S."/>
            <person name="Walsh D.A."/>
            <person name="Denef V.J."/>
            <person name="McMahon K.D."/>
            <person name="Konstantinidis K.T."/>
            <person name="Eloe-Fadrosh E.A."/>
            <person name="Kyrpides N.C."/>
            <person name="Woyke T."/>
        </authorList>
    </citation>
    <scope>NUCLEOTIDE SEQUENCE</scope>
    <source>
        <strain evidence="1">GVMAG-M-3300023179-103</strain>
    </source>
</reference>
<proteinExistence type="predicted"/>